<feature type="chain" id="PRO_5037159933" description="S9 family peptidase" evidence="2">
    <location>
        <begin position="20"/>
        <end position="290"/>
    </location>
</feature>
<evidence type="ECO:0008006" key="5">
    <source>
        <dbReference type="Google" id="ProtNLM"/>
    </source>
</evidence>
<dbReference type="Gene3D" id="2.120.10.30">
    <property type="entry name" value="TolB, C-terminal domain"/>
    <property type="match status" value="1"/>
</dbReference>
<organism evidence="3 4">
    <name type="scientific">Pontibacter cellulosilyticus</name>
    <dbReference type="NCBI Taxonomy" id="1720253"/>
    <lineage>
        <taxon>Bacteria</taxon>
        <taxon>Pseudomonadati</taxon>
        <taxon>Bacteroidota</taxon>
        <taxon>Cytophagia</taxon>
        <taxon>Cytophagales</taxon>
        <taxon>Hymenobacteraceae</taxon>
        <taxon>Pontibacter</taxon>
    </lineage>
</organism>
<keyword evidence="2" id="KW-0732">Signal</keyword>
<name>A0A923SHH9_9BACT</name>
<protein>
    <recommendedName>
        <fullName evidence="5">S9 family peptidase</fullName>
    </recommendedName>
</protein>
<dbReference type="EMBL" id="JACRVF010000001">
    <property type="protein sequence ID" value="MBC5991567.1"/>
    <property type="molecule type" value="Genomic_DNA"/>
</dbReference>
<evidence type="ECO:0000313" key="4">
    <source>
        <dbReference type="Proteomes" id="UP000603640"/>
    </source>
</evidence>
<proteinExistence type="inferred from homology"/>
<sequence length="290" mass="32534">MKKTILYTFTLFCPALLQAQTNTDVLLLDMSGKKTEIILSNPQNITNHLGYDSQPHFHRSQPIMYYSSANADGKMDIRTYNLSTKQTADFTTTPENEFSPTLTPDGKHISAIIQRENGQQDLGMYNIDSKAVTVLIDNLTVGYHAWIDNKNLLLFILAEDGHELQHYNLDTKQNKVLAKSIGRSLHKIPGQNAMSFIDKSDKEQWLIKRYDTKTGAITTIAPTINQREDITWTSKGTLLSSDGAKLYSFSPAKDKNWQEVKVQGNPALLKGITRMAVNQANNKLAVVISE</sequence>
<reference evidence="3" key="1">
    <citation type="submission" date="2020-08" db="EMBL/GenBank/DDBJ databases">
        <title>Pontibacter sp. SD6 16S ribosomal RNA gene Genome sequencing and assembly.</title>
        <authorList>
            <person name="Kang M."/>
        </authorList>
    </citation>
    <scope>NUCLEOTIDE SEQUENCE</scope>
    <source>
        <strain evidence="3">SD6</strain>
    </source>
</reference>
<dbReference type="Pfam" id="PF07676">
    <property type="entry name" value="PD40"/>
    <property type="match status" value="1"/>
</dbReference>
<evidence type="ECO:0000256" key="1">
    <source>
        <dbReference type="ARBA" id="ARBA00009820"/>
    </source>
</evidence>
<dbReference type="InterPro" id="IPR011659">
    <property type="entry name" value="WD40"/>
</dbReference>
<dbReference type="AlphaFoldDB" id="A0A923SHH9"/>
<comment type="similarity">
    <text evidence="1">Belongs to the TolB family.</text>
</comment>
<dbReference type="InterPro" id="IPR011042">
    <property type="entry name" value="6-blade_b-propeller_TolB-like"/>
</dbReference>
<comment type="caution">
    <text evidence="3">The sequence shown here is derived from an EMBL/GenBank/DDBJ whole genome shotgun (WGS) entry which is preliminary data.</text>
</comment>
<dbReference type="RefSeq" id="WP_187065568.1">
    <property type="nucleotide sequence ID" value="NZ_JACRVF010000001.1"/>
</dbReference>
<dbReference type="SUPFAM" id="SSF69304">
    <property type="entry name" value="Tricorn protease N-terminal domain"/>
    <property type="match status" value="1"/>
</dbReference>
<dbReference type="Proteomes" id="UP000603640">
    <property type="component" value="Unassembled WGS sequence"/>
</dbReference>
<keyword evidence="4" id="KW-1185">Reference proteome</keyword>
<evidence type="ECO:0000256" key="2">
    <source>
        <dbReference type="SAM" id="SignalP"/>
    </source>
</evidence>
<dbReference type="PANTHER" id="PTHR36842">
    <property type="entry name" value="PROTEIN TOLB HOMOLOG"/>
    <property type="match status" value="1"/>
</dbReference>
<accession>A0A923SHH9</accession>
<feature type="signal peptide" evidence="2">
    <location>
        <begin position="1"/>
        <end position="19"/>
    </location>
</feature>
<gene>
    <name evidence="3" type="ORF">H8S84_01815</name>
</gene>
<evidence type="ECO:0000313" key="3">
    <source>
        <dbReference type="EMBL" id="MBC5991567.1"/>
    </source>
</evidence>